<evidence type="ECO:0000256" key="1">
    <source>
        <dbReference type="ARBA" id="ARBA00010790"/>
    </source>
</evidence>
<proteinExistence type="inferred from homology"/>
<dbReference type="InterPro" id="IPR007867">
    <property type="entry name" value="GMC_OxRtase_C"/>
</dbReference>
<dbReference type="Gene3D" id="3.30.560.10">
    <property type="entry name" value="Glucose Oxidase, domain 3"/>
    <property type="match status" value="1"/>
</dbReference>
<dbReference type="InParanoid" id="K1WYT9"/>
<dbReference type="Proteomes" id="UP000006753">
    <property type="component" value="Unassembled WGS sequence"/>
</dbReference>
<comment type="similarity">
    <text evidence="1 3">Belongs to the GMC oxidoreductase family.</text>
</comment>
<dbReference type="Pfam" id="PF00732">
    <property type="entry name" value="GMC_oxred_N"/>
    <property type="match status" value="1"/>
</dbReference>
<dbReference type="GO" id="GO:0016614">
    <property type="term" value="F:oxidoreductase activity, acting on CH-OH group of donors"/>
    <property type="evidence" value="ECO:0007669"/>
    <property type="project" value="InterPro"/>
</dbReference>
<sequence>MADIHDLPVLCSLEDFLGHEYDFIIVGGGTAGLTVAARLTENPHFQVGVIEAGAAHVNDPMIMTPALYPKIIGTPDYDWIHMSTSANNVSFQQPRGKGLGGSSAINYQMYVRGHALDYDDWARLGNEGWSFTDLLPYFRKHEHFDDPINYSNKPNIPLETTYDAEFHGHDGPIHTSFSTWRLPQEREWIAASSTLGDRMGSPINAWNGDHLGTYHSLSTIDRSGGQADGTRSYAVTGYLLPNAQRPNLHVLTEALVTKLVVSETGEVSGVVFIHEGRAHQINVKKEVILSAGVIKSPQILELSGIGNPDILSQAGVKCVVDNPRVGENFHDHPTTGFGYELVDGEESLDAFQDPSVIEAAMAEYMATKGGPLSSGGAAMGFISYADVATPNEISCTQRLILSSSHKGHSPAAKALLAESIADPSYGSIFLGLLPASVNVREAWNQQKLLSPPPDMVGKHGVCLVAALSRPASVGSIHITSSDPTLDPAIDPAYLTHPADVAVLKAGLAMVDKMVRTSPFREKIKRRYHPEEALDVRDAKQVEEYLRGNIATQYHPLGSVSMGQPGVGACDDRLKVYGTRGLRIVDASVIPLHVSGNIQATVYALAEKGADLIKEDWSL</sequence>
<evidence type="ECO:0000313" key="6">
    <source>
        <dbReference type="Proteomes" id="UP000006753"/>
    </source>
</evidence>
<keyword evidence="3" id="KW-0285">Flavoprotein</keyword>
<gene>
    <name evidence="5" type="ORF">MBM_04141</name>
</gene>
<feature type="binding site" evidence="2">
    <location>
        <position position="256"/>
    </location>
    <ligand>
        <name>FAD</name>
        <dbReference type="ChEBI" id="CHEBI:57692"/>
    </ligand>
</feature>
<dbReference type="OrthoDB" id="269227at2759"/>
<dbReference type="AlphaFoldDB" id="K1WYT9"/>
<dbReference type="KEGG" id="mbe:MBM_04141"/>
<accession>K1WYT9</accession>
<evidence type="ECO:0000256" key="3">
    <source>
        <dbReference type="RuleBase" id="RU003968"/>
    </source>
</evidence>
<dbReference type="eggNOG" id="KOG1238">
    <property type="taxonomic scope" value="Eukaryota"/>
</dbReference>
<comment type="cofactor">
    <cofactor evidence="2">
        <name>FAD</name>
        <dbReference type="ChEBI" id="CHEBI:57692"/>
    </cofactor>
</comment>
<feature type="domain" description="Glucose-methanol-choline oxidoreductase N-terminal" evidence="4">
    <location>
        <begin position="96"/>
        <end position="119"/>
    </location>
</feature>
<dbReference type="EMBL" id="JH921435">
    <property type="protein sequence ID" value="EKD17772.1"/>
    <property type="molecule type" value="Genomic_DNA"/>
</dbReference>
<dbReference type="HOGENOM" id="CLU_002865_6_0_1"/>
<protein>
    <recommendedName>
        <fullName evidence="4">Glucose-methanol-choline oxidoreductase N-terminal domain-containing protein</fullName>
    </recommendedName>
</protein>
<dbReference type="Pfam" id="PF05199">
    <property type="entry name" value="GMC_oxred_C"/>
    <property type="match status" value="1"/>
</dbReference>
<evidence type="ECO:0000256" key="2">
    <source>
        <dbReference type="PIRSR" id="PIRSR000137-2"/>
    </source>
</evidence>
<dbReference type="InterPro" id="IPR000172">
    <property type="entry name" value="GMC_OxRdtase_N"/>
</dbReference>
<dbReference type="InterPro" id="IPR036188">
    <property type="entry name" value="FAD/NAD-bd_sf"/>
</dbReference>
<dbReference type="GO" id="GO:0050660">
    <property type="term" value="F:flavin adenine dinucleotide binding"/>
    <property type="evidence" value="ECO:0007669"/>
    <property type="project" value="InterPro"/>
</dbReference>
<dbReference type="SUPFAM" id="SSF51905">
    <property type="entry name" value="FAD/NAD(P)-binding domain"/>
    <property type="match status" value="1"/>
</dbReference>
<keyword evidence="6" id="KW-1185">Reference proteome</keyword>
<dbReference type="InterPro" id="IPR012132">
    <property type="entry name" value="GMC_OxRdtase"/>
</dbReference>
<evidence type="ECO:0000259" key="4">
    <source>
        <dbReference type="PROSITE" id="PS00623"/>
    </source>
</evidence>
<name>K1WYT9_MARBU</name>
<dbReference type="STRING" id="1072389.K1WYT9"/>
<dbReference type="PANTHER" id="PTHR11552">
    <property type="entry name" value="GLUCOSE-METHANOL-CHOLINE GMC OXIDOREDUCTASE"/>
    <property type="match status" value="1"/>
</dbReference>
<dbReference type="PIRSF" id="PIRSF000137">
    <property type="entry name" value="Alcohol_oxidase"/>
    <property type="match status" value="1"/>
</dbReference>
<organism evidence="5 6">
    <name type="scientific">Marssonina brunnea f. sp. multigermtubi (strain MB_m1)</name>
    <name type="common">Marssonina leaf spot fungus</name>
    <dbReference type="NCBI Taxonomy" id="1072389"/>
    <lineage>
        <taxon>Eukaryota</taxon>
        <taxon>Fungi</taxon>
        <taxon>Dikarya</taxon>
        <taxon>Ascomycota</taxon>
        <taxon>Pezizomycotina</taxon>
        <taxon>Leotiomycetes</taxon>
        <taxon>Helotiales</taxon>
        <taxon>Drepanopezizaceae</taxon>
        <taxon>Drepanopeziza</taxon>
    </lineage>
</organism>
<dbReference type="PANTHER" id="PTHR11552:SF210">
    <property type="entry name" value="GLUCOSE-METHANOL-CHOLINE OXIDOREDUCTASE N-TERMINAL DOMAIN-CONTAINING PROTEIN-RELATED"/>
    <property type="match status" value="1"/>
</dbReference>
<keyword evidence="2 3" id="KW-0274">FAD</keyword>
<dbReference type="Gene3D" id="3.50.50.60">
    <property type="entry name" value="FAD/NAD(P)-binding domain"/>
    <property type="match status" value="1"/>
</dbReference>
<dbReference type="PROSITE" id="PS00623">
    <property type="entry name" value="GMC_OXRED_1"/>
    <property type="match status" value="1"/>
</dbReference>
<dbReference type="SUPFAM" id="SSF54373">
    <property type="entry name" value="FAD-linked reductases, C-terminal domain"/>
    <property type="match status" value="1"/>
</dbReference>
<reference evidence="5 6" key="1">
    <citation type="journal article" date="2012" name="BMC Genomics">
        <title>Sequencing the genome of Marssonina brunnea reveals fungus-poplar co-evolution.</title>
        <authorList>
            <person name="Zhu S."/>
            <person name="Cao Y.-Z."/>
            <person name="Jiang C."/>
            <person name="Tan B.-Y."/>
            <person name="Wang Z."/>
            <person name="Feng S."/>
            <person name="Zhang L."/>
            <person name="Su X.-H."/>
            <person name="Brejova B."/>
            <person name="Vinar T."/>
            <person name="Xu M."/>
            <person name="Wang M.-X."/>
            <person name="Zhang S.-G."/>
            <person name="Huang M.-R."/>
            <person name="Wu R."/>
            <person name="Zhou Y."/>
        </authorList>
    </citation>
    <scope>NUCLEOTIDE SEQUENCE [LARGE SCALE GENOMIC DNA]</scope>
    <source>
        <strain evidence="5 6">MB_m1</strain>
    </source>
</reference>
<evidence type="ECO:0000313" key="5">
    <source>
        <dbReference type="EMBL" id="EKD17772.1"/>
    </source>
</evidence>